<dbReference type="EMBL" id="JBHSHL010000061">
    <property type="protein sequence ID" value="MFC4805717.1"/>
    <property type="molecule type" value="Genomic_DNA"/>
</dbReference>
<dbReference type="RefSeq" id="WP_379789378.1">
    <property type="nucleotide sequence ID" value="NZ_JBHSHL010000061.1"/>
</dbReference>
<dbReference type="SUPFAM" id="SSF51726">
    <property type="entry name" value="UROD/MetE-like"/>
    <property type="match status" value="1"/>
</dbReference>
<evidence type="ECO:0000259" key="1">
    <source>
        <dbReference type="Pfam" id="PF01208"/>
    </source>
</evidence>
<organism evidence="2 3">
    <name type="scientific">Filifactor villosus</name>
    <dbReference type="NCBI Taxonomy" id="29374"/>
    <lineage>
        <taxon>Bacteria</taxon>
        <taxon>Bacillati</taxon>
        <taxon>Bacillota</taxon>
        <taxon>Clostridia</taxon>
        <taxon>Peptostreptococcales</taxon>
        <taxon>Filifactoraceae</taxon>
        <taxon>Filifactor</taxon>
    </lineage>
</organism>
<gene>
    <name evidence="2" type="ORF">ACFO4R_11745</name>
</gene>
<feature type="domain" description="Uroporphyrinogen decarboxylase (URO-D)" evidence="1">
    <location>
        <begin position="34"/>
        <end position="330"/>
    </location>
</feature>
<evidence type="ECO:0000313" key="3">
    <source>
        <dbReference type="Proteomes" id="UP001595916"/>
    </source>
</evidence>
<dbReference type="Pfam" id="PF01208">
    <property type="entry name" value="URO-D"/>
    <property type="match status" value="1"/>
</dbReference>
<comment type="caution">
    <text evidence="2">The sequence shown here is derived from an EMBL/GenBank/DDBJ whole genome shotgun (WGS) entry which is preliminary data.</text>
</comment>
<reference evidence="3" key="1">
    <citation type="journal article" date="2019" name="Int. J. Syst. Evol. Microbiol.">
        <title>The Global Catalogue of Microorganisms (GCM) 10K type strain sequencing project: providing services to taxonomists for standard genome sequencing and annotation.</title>
        <authorList>
            <consortium name="The Broad Institute Genomics Platform"/>
            <consortium name="The Broad Institute Genome Sequencing Center for Infectious Disease"/>
            <person name="Wu L."/>
            <person name="Ma J."/>
        </authorList>
    </citation>
    <scope>NUCLEOTIDE SEQUENCE [LARGE SCALE GENOMIC DNA]</scope>
    <source>
        <strain evidence="3">CCUG 46385</strain>
    </source>
</reference>
<dbReference type="PANTHER" id="PTHR47099:SF1">
    <property type="entry name" value="METHYLCOBAMIDE:COM METHYLTRANSFERASE MTBA"/>
    <property type="match status" value="1"/>
</dbReference>
<accession>A0ABV9QPS0</accession>
<dbReference type="Proteomes" id="UP001595916">
    <property type="component" value="Unassembled WGS sequence"/>
</dbReference>
<dbReference type="CDD" id="cd03465">
    <property type="entry name" value="URO-D_like"/>
    <property type="match status" value="1"/>
</dbReference>
<evidence type="ECO:0000313" key="2">
    <source>
        <dbReference type="EMBL" id="MFC4805717.1"/>
    </source>
</evidence>
<dbReference type="InterPro" id="IPR052024">
    <property type="entry name" value="Methanogen_methyltrans"/>
</dbReference>
<keyword evidence="3" id="KW-1185">Reference proteome</keyword>
<dbReference type="PANTHER" id="PTHR47099">
    <property type="entry name" value="METHYLCOBAMIDE:COM METHYLTRANSFERASE MTBA"/>
    <property type="match status" value="1"/>
</dbReference>
<dbReference type="Gene3D" id="3.20.20.210">
    <property type="match status" value="1"/>
</dbReference>
<dbReference type="InterPro" id="IPR038071">
    <property type="entry name" value="UROD/MetE-like_sf"/>
</dbReference>
<proteinExistence type="predicted"/>
<sequence>MKTYRDMTLLEYINSEDRVFFLPDMATNGLKFLGCTSYEVYEDPERQFELARRMNEEFESDFIYSFCDGAIFCETLGLELLKPDHDFPSVMSHPIQSVQDIRGLKVPDPYMDGRMPTNLKSLEKIASGIDKPLYVSIQGPFTLAVQLAGATHLLREIIRNPEFVEELLDFTFETVLAYAKAVNKVGAMYISISEPGTVTLSPENFKHYVTPRVNRIFDELTCWKGMHICGDTSHFLPLMLECRLDAVSLDQIMDYRRVMPLIPENIVLIGNLDPIELVGRGSVEEIEEETTKLCENMKKYRNFLCALGCNCLNDTPDENLRSAIRTARSYRKPAF</sequence>
<dbReference type="InterPro" id="IPR000257">
    <property type="entry name" value="Uroporphyrinogen_deCOase"/>
</dbReference>
<protein>
    <submittedName>
        <fullName evidence="2">Uroporphyrinogen decarboxylase family protein</fullName>
    </submittedName>
</protein>
<name>A0ABV9QPS0_9FIRM</name>